<organism evidence="1 2">
    <name type="scientific">Haloactinopolyspora alba</name>
    <dbReference type="NCBI Taxonomy" id="648780"/>
    <lineage>
        <taxon>Bacteria</taxon>
        <taxon>Bacillati</taxon>
        <taxon>Actinomycetota</taxon>
        <taxon>Actinomycetes</taxon>
        <taxon>Jiangellales</taxon>
        <taxon>Jiangellaceae</taxon>
        <taxon>Haloactinopolyspora</taxon>
    </lineage>
</organism>
<comment type="caution">
    <text evidence="1">The sequence shown here is derived from an EMBL/GenBank/DDBJ whole genome shotgun (WGS) entry which is preliminary data.</text>
</comment>
<dbReference type="Proteomes" id="UP000243528">
    <property type="component" value="Unassembled WGS sequence"/>
</dbReference>
<sequence>MTREPDSPVKDENYNLVTVLQSSLKHAYELDEYIADAERDNDSELADWLRTVQHNNLRAGQMGKQLLAQRLSRDPGG</sequence>
<keyword evidence="2" id="KW-1185">Reference proteome</keyword>
<proteinExistence type="predicted"/>
<evidence type="ECO:0000313" key="2">
    <source>
        <dbReference type="Proteomes" id="UP000243528"/>
    </source>
</evidence>
<dbReference type="EMBL" id="PYGE01000002">
    <property type="protein sequence ID" value="PSL07063.1"/>
    <property type="molecule type" value="Genomic_DNA"/>
</dbReference>
<accession>A0A2P8EC65</accession>
<protein>
    <submittedName>
        <fullName evidence="1">Uncharacterized protein</fullName>
    </submittedName>
</protein>
<dbReference type="OrthoDB" id="495805at2"/>
<name>A0A2P8EC65_9ACTN</name>
<dbReference type="RefSeq" id="WP_106536024.1">
    <property type="nucleotide sequence ID" value="NZ_ML142898.1"/>
</dbReference>
<reference evidence="1 2" key="1">
    <citation type="submission" date="2018-03" db="EMBL/GenBank/DDBJ databases">
        <title>Genomic Encyclopedia of Archaeal and Bacterial Type Strains, Phase II (KMG-II): from individual species to whole genera.</title>
        <authorList>
            <person name="Goeker M."/>
        </authorList>
    </citation>
    <scope>NUCLEOTIDE SEQUENCE [LARGE SCALE GENOMIC DNA]</scope>
    <source>
        <strain evidence="1 2">DSM 45211</strain>
    </source>
</reference>
<gene>
    <name evidence="1" type="ORF">CLV30_102452</name>
</gene>
<evidence type="ECO:0000313" key="1">
    <source>
        <dbReference type="EMBL" id="PSL07063.1"/>
    </source>
</evidence>
<dbReference type="AlphaFoldDB" id="A0A2P8EC65"/>